<dbReference type="AlphaFoldDB" id="A0A9W6PYH4"/>
<dbReference type="GO" id="GO:0004045">
    <property type="term" value="F:peptidyl-tRNA hydrolase activity"/>
    <property type="evidence" value="ECO:0007669"/>
    <property type="project" value="TreeGrafter"/>
</dbReference>
<dbReference type="SUPFAM" id="SSF75620">
    <property type="entry name" value="Release factor"/>
    <property type="match status" value="1"/>
</dbReference>
<dbReference type="RefSeq" id="WP_067906684.1">
    <property type="nucleotide sequence ID" value="NZ_BSRZ01000008.1"/>
</dbReference>
<dbReference type="GO" id="GO:0043022">
    <property type="term" value="F:ribosome binding"/>
    <property type="evidence" value="ECO:0007669"/>
    <property type="project" value="TreeGrafter"/>
</dbReference>
<dbReference type="PROSITE" id="PS00745">
    <property type="entry name" value="RF_PROK_I"/>
    <property type="match status" value="1"/>
</dbReference>
<reference evidence="4" key="1">
    <citation type="submission" date="2023-02" db="EMBL/GenBank/DDBJ databases">
        <title>Actinomadura rubrobrunea NBRC 14622.</title>
        <authorList>
            <person name="Ichikawa N."/>
            <person name="Sato H."/>
            <person name="Tonouchi N."/>
        </authorList>
    </citation>
    <scope>NUCLEOTIDE SEQUENCE</scope>
    <source>
        <strain evidence="4">NBRC 14622</strain>
    </source>
</reference>
<keyword evidence="5" id="KW-1185">Reference proteome</keyword>
<name>A0A9W6PYH4_9ACTN</name>
<feature type="compositionally biased region" description="Basic residues" evidence="2">
    <location>
        <begin position="106"/>
        <end position="115"/>
    </location>
</feature>
<evidence type="ECO:0000313" key="4">
    <source>
        <dbReference type="EMBL" id="GLW65213.1"/>
    </source>
</evidence>
<comment type="caution">
    <text evidence="4">The sequence shown here is derived from an EMBL/GenBank/DDBJ whole genome shotgun (WGS) entry which is preliminary data.</text>
</comment>
<feature type="domain" description="Prokaryotic-type class I peptide chain release factors" evidence="3">
    <location>
        <begin position="24"/>
        <end position="40"/>
    </location>
</feature>
<dbReference type="NCBIfam" id="NF006718">
    <property type="entry name" value="PRK09256.1"/>
    <property type="match status" value="1"/>
</dbReference>
<feature type="region of interest" description="Disordered" evidence="2">
    <location>
        <begin position="100"/>
        <end position="141"/>
    </location>
</feature>
<dbReference type="Proteomes" id="UP001165124">
    <property type="component" value="Unassembled WGS sequence"/>
</dbReference>
<evidence type="ECO:0000259" key="3">
    <source>
        <dbReference type="PROSITE" id="PS00745"/>
    </source>
</evidence>
<feature type="compositionally biased region" description="Basic and acidic residues" evidence="2">
    <location>
        <begin position="132"/>
        <end position="141"/>
    </location>
</feature>
<dbReference type="PANTHER" id="PTHR47814:SF1">
    <property type="entry name" value="PEPTIDYL-TRNA HYDROLASE ARFB"/>
    <property type="match status" value="1"/>
</dbReference>
<dbReference type="GO" id="GO:0072344">
    <property type="term" value="P:rescue of stalled ribosome"/>
    <property type="evidence" value="ECO:0007669"/>
    <property type="project" value="TreeGrafter"/>
</dbReference>
<proteinExistence type="inferred from homology"/>
<evidence type="ECO:0000256" key="1">
    <source>
        <dbReference type="ARBA" id="ARBA00010835"/>
    </source>
</evidence>
<dbReference type="Gene3D" id="3.30.160.20">
    <property type="match status" value="1"/>
</dbReference>
<dbReference type="InterPro" id="IPR045853">
    <property type="entry name" value="Pep_chain_release_fac_I_sf"/>
</dbReference>
<organism evidence="4 5">
    <name type="scientific">Actinomadura rubrobrunea</name>
    <dbReference type="NCBI Taxonomy" id="115335"/>
    <lineage>
        <taxon>Bacteria</taxon>
        <taxon>Bacillati</taxon>
        <taxon>Actinomycetota</taxon>
        <taxon>Actinomycetes</taxon>
        <taxon>Streptosporangiales</taxon>
        <taxon>Thermomonosporaceae</taxon>
        <taxon>Actinomadura</taxon>
    </lineage>
</organism>
<dbReference type="Pfam" id="PF00472">
    <property type="entry name" value="RF-1"/>
    <property type="match status" value="1"/>
</dbReference>
<dbReference type="InterPro" id="IPR000352">
    <property type="entry name" value="Pep_chain_release_fac_I"/>
</dbReference>
<protein>
    <submittedName>
        <fullName evidence="4">Aminoacyl-tRNA hydrolase</fullName>
    </submittedName>
</protein>
<dbReference type="FunFam" id="3.30.160.20:FF:000046">
    <property type="entry name" value="Peptidyl-tRNA hydrolase ICT1"/>
    <property type="match status" value="1"/>
</dbReference>
<evidence type="ECO:0000256" key="2">
    <source>
        <dbReference type="SAM" id="MobiDB-lite"/>
    </source>
</evidence>
<comment type="similarity">
    <text evidence="1">Belongs to the prokaryotic/mitochondrial release factor family.</text>
</comment>
<sequence length="141" mass="16125">MPEQIRVRGSFSVPETELSWRFSRASGPGGQHVNTSATAVELSFDVAGSPSIPEPLRRRALERLAGRLVRGVLTIRAEEHRSQWRNREAAKTRLAAILAEATAPPPKKRIPKKVPRAINERRLENKRRRSQIKRERSARWY</sequence>
<dbReference type="GO" id="GO:0003747">
    <property type="term" value="F:translation release factor activity"/>
    <property type="evidence" value="ECO:0007669"/>
    <property type="project" value="InterPro"/>
</dbReference>
<dbReference type="PANTHER" id="PTHR47814">
    <property type="entry name" value="PEPTIDYL-TRNA HYDROLASE ARFB"/>
    <property type="match status" value="1"/>
</dbReference>
<keyword evidence="4" id="KW-0378">Hydrolase</keyword>
<accession>A0A9W6PYH4</accession>
<evidence type="ECO:0000313" key="5">
    <source>
        <dbReference type="Proteomes" id="UP001165124"/>
    </source>
</evidence>
<gene>
    <name evidence="4" type="ORF">Arub01_34570</name>
</gene>
<dbReference type="EMBL" id="BSRZ01000008">
    <property type="protein sequence ID" value="GLW65213.1"/>
    <property type="molecule type" value="Genomic_DNA"/>
</dbReference>